<dbReference type="AlphaFoldDB" id="A0A1G8G8X2"/>
<evidence type="ECO:0000313" key="2">
    <source>
        <dbReference type="EMBL" id="SDH90844.1"/>
    </source>
</evidence>
<keyword evidence="3" id="KW-1185">Reference proteome</keyword>
<dbReference type="Pfam" id="PF00583">
    <property type="entry name" value="Acetyltransf_1"/>
    <property type="match status" value="1"/>
</dbReference>
<dbReference type="STRING" id="861298.SAMN04488136_13538"/>
<dbReference type="PANTHER" id="PTHR43259">
    <property type="entry name" value="SPT10P"/>
    <property type="match status" value="1"/>
</dbReference>
<dbReference type="InterPro" id="IPR000182">
    <property type="entry name" value="GNAT_dom"/>
</dbReference>
<dbReference type="InterPro" id="IPR052829">
    <property type="entry name" value="N-acetyltransferase_domain"/>
</dbReference>
<reference evidence="2 3" key="1">
    <citation type="submission" date="2016-10" db="EMBL/GenBank/DDBJ databases">
        <authorList>
            <person name="de Groot N.N."/>
        </authorList>
    </citation>
    <scope>NUCLEOTIDE SEQUENCE [LARGE SCALE GENOMIC DNA]</scope>
    <source>
        <strain evidence="2 3">CGMCC 1.10228</strain>
    </source>
</reference>
<organism evidence="2 3">
    <name type="scientific">Vibrio xiamenensis</name>
    <dbReference type="NCBI Taxonomy" id="861298"/>
    <lineage>
        <taxon>Bacteria</taxon>
        <taxon>Pseudomonadati</taxon>
        <taxon>Pseudomonadota</taxon>
        <taxon>Gammaproteobacteria</taxon>
        <taxon>Vibrionales</taxon>
        <taxon>Vibrionaceae</taxon>
        <taxon>Vibrio</taxon>
    </lineage>
</organism>
<protein>
    <submittedName>
        <fullName evidence="2">Protein N-acetyltransferase, RimJ/RimL family</fullName>
    </submittedName>
</protein>
<keyword evidence="2" id="KW-0808">Transferase</keyword>
<evidence type="ECO:0000313" key="3">
    <source>
        <dbReference type="Proteomes" id="UP000198854"/>
    </source>
</evidence>
<dbReference type="PROSITE" id="PS51186">
    <property type="entry name" value="GNAT"/>
    <property type="match status" value="1"/>
</dbReference>
<dbReference type="PANTHER" id="PTHR43259:SF1">
    <property type="entry name" value="N-ACETYLTRANSFERASE DOMAIN-CONTAINING PROTEIN"/>
    <property type="match status" value="1"/>
</dbReference>
<accession>A0A1G8G8X2</accession>
<proteinExistence type="predicted"/>
<dbReference type="CDD" id="cd04301">
    <property type="entry name" value="NAT_SF"/>
    <property type="match status" value="1"/>
</dbReference>
<dbReference type="InterPro" id="IPR016181">
    <property type="entry name" value="Acyl_CoA_acyltransferase"/>
</dbReference>
<gene>
    <name evidence="2" type="ORF">SAMN04488136_13538</name>
</gene>
<dbReference type="EMBL" id="FNDD01000035">
    <property type="protein sequence ID" value="SDH90844.1"/>
    <property type="molecule type" value="Genomic_DNA"/>
</dbReference>
<evidence type="ECO:0000259" key="1">
    <source>
        <dbReference type="PROSITE" id="PS51186"/>
    </source>
</evidence>
<feature type="domain" description="N-acetyltransferase" evidence="1">
    <location>
        <begin position="6"/>
        <end position="162"/>
    </location>
</feature>
<dbReference type="Proteomes" id="UP000198854">
    <property type="component" value="Unassembled WGS sequence"/>
</dbReference>
<name>A0A1G8G8X2_9VIBR</name>
<dbReference type="SUPFAM" id="SSF55729">
    <property type="entry name" value="Acyl-CoA N-acyltransferases (Nat)"/>
    <property type="match status" value="1"/>
</dbReference>
<dbReference type="Gene3D" id="3.40.630.30">
    <property type="match status" value="1"/>
</dbReference>
<sequence>MKAMPVTLRAIRSDEFEAYQRYFIAAYSEEIAENFGLDEEHAMRRANHEFQRCFPDGITTLDHDLMCIEAQVEKHTQVVGYLWFSANLSDRSAFIYDFFVFAEHRSMGFGQQALKQLEHKLAALGMEQIKLRVAFHNQRALAMYQKVGFTITGYNMAKPIAG</sequence>
<dbReference type="GO" id="GO:0016747">
    <property type="term" value="F:acyltransferase activity, transferring groups other than amino-acyl groups"/>
    <property type="evidence" value="ECO:0007669"/>
    <property type="project" value="InterPro"/>
</dbReference>